<dbReference type="Gene3D" id="1.10.472.10">
    <property type="entry name" value="Cyclin-like"/>
    <property type="match status" value="1"/>
</dbReference>
<dbReference type="InterPro" id="IPR050117">
    <property type="entry name" value="MAPK"/>
</dbReference>
<dbReference type="PROSITE" id="PS50011">
    <property type="entry name" value="PROTEIN_KINASE_DOM"/>
    <property type="match status" value="1"/>
</dbReference>
<dbReference type="PANTHER" id="PTHR24055">
    <property type="entry name" value="MITOGEN-ACTIVATED PROTEIN KINASE"/>
    <property type="match status" value="1"/>
</dbReference>
<evidence type="ECO:0000256" key="3">
    <source>
        <dbReference type="PROSITE-ProRule" id="PRU10141"/>
    </source>
</evidence>
<reference evidence="5 6" key="1">
    <citation type="submission" date="2014-11" db="EMBL/GenBank/DDBJ databases">
        <authorList>
            <person name="Zhu J."/>
            <person name="Qi W."/>
            <person name="Song R."/>
        </authorList>
    </citation>
    <scope>NUCLEOTIDE SEQUENCE [LARGE SCALE GENOMIC DNA]</scope>
</reference>
<dbReference type="Proteomes" id="UP000041254">
    <property type="component" value="Unassembled WGS sequence"/>
</dbReference>
<feature type="domain" description="Protein kinase" evidence="4">
    <location>
        <begin position="41"/>
        <end position="386"/>
    </location>
</feature>
<dbReference type="GO" id="GO:0004672">
    <property type="term" value="F:protein kinase activity"/>
    <property type="evidence" value="ECO:0007669"/>
    <property type="project" value="InterPro"/>
</dbReference>
<sequence length="764" mass="85542">MDYEVASDPFLSKLIIPITGRLRQMTAGGRSLLDLGLDTHELQPERLGGGSFGEVYRCVVTDDVAAKLAVEPGLKLEGGCYAIKKISTVDPESRYPSRVNHLSSDTYLEAATLRAARHPSITKLHAAYVDPNTNTSYLILELGDENLSQYHRSLSDQMQIKMVAEILYQILLGVTHMHTGGPGGKQVMHCDLKPSNILLKLNQHGRPKDVHYVRICDFGMAQATPATPYVSRSPRGVGTKIYCPPEIILGQRDYFSAVDIWAVGCIFGELLTGRLLFAGEHPEVLRLDEERETLVEIARAFGKPTNRTWKGVERLDNYEQMMEGFDGGEEPQDGCTLKDMLKSADPPRQDMDAETEALAIDLLESLLKVNPTQRITGPAALRHPFFERVLGLQVYQYASYMEGRQPSTRLNRPDNYRPQHLRTIEHDKHRRFTLPDSDFFATHSQQLLTGDGGGDGGGDIQLPALRARLWDRFVCWNDVTACVDDEDEDEDDDDGGENDLSLGEDGIATAINMVDRYVYWRYQEQLVAGKGIKPLTRYQYLVTGVVCLSLAYMNDHCIDDIDEECEGFQSGFAGKQDIILDDGDQPAPVATLKAVQSDVLRVLDFAVYYPSPFRALRRYGRAVQWGDESVKEYVIQKATILMYLSFGYHVFVSLSPAQLATMCAHCAIRIARNDTHIKTPANKLDLWPRELADESAIAADSQLRVLWDNMKRLLAKIAKKEGYTMSVESVYDKCLLEDSDVAELEVLLKTHQRSADSSSAKMQN</sequence>
<accession>A0A0G4GE50</accession>
<dbReference type="InterPro" id="IPR008271">
    <property type="entry name" value="Ser/Thr_kinase_AS"/>
</dbReference>
<feature type="binding site" evidence="3">
    <location>
        <position position="67"/>
    </location>
    <ligand>
        <name>ATP</name>
        <dbReference type="ChEBI" id="CHEBI:30616"/>
    </ligand>
</feature>
<dbReference type="AlphaFoldDB" id="A0A0G4GE50"/>
<dbReference type="EMBL" id="CDMY01000636">
    <property type="protein sequence ID" value="CEM27640.1"/>
    <property type="molecule type" value="Genomic_DNA"/>
</dbReference>
<dbReference type="PROSITE" id="PS00107">
    <property type="entry name" value="PROTEIN_KINASE_ATP"/>
    <property type="match status" value="1"/>
</dbReference>
<dbReference type="InterPro" id="IPR017441">
    <property type="entry name" value="Protein_kinase_ATP_BS"/>
</dbReference>
<dbReference type="Pfam" id="PF00069">
    <property type="entry name" value="Pkinase"/>
    <property type="match status" value="1"/>
</dbReference>
<dbReference type="InterPro" id="IPR000719">
    <property type="entry name" value="Prot_kinase_dom"/>
</dbReference>
<dbReference type="SUPFAM" id="SSF56112">
    <property type="entry name" value="Protein kinase-like (PK-like)"/>
    <property type="match status" value="1"/>
</dbReference>
<name>A0A0G4GE50_VITBC</name>
<protein>
    <recommendedName>
        <fullName evidence="4">Protein kinase domain-containing protein</fullName>
    </recommendedName>
</protein>
<evidence type="ECO:0000259" key="4">
    <source>
        <dbReference type="PROSITE" id="PS50011"/>
    </source>
</evidence>
<dbReference type="Gene3D" id="1.10.510.10">
    <property type="entry name" value="Transferase(Phosphotransferase) domain 1"/>
    <property type="match status" value="1"/>
</dbReference>
<dbReference type="InParanoid" id="A0A0G4GE50"/>
<dbReference type="PROSITE" id="PS00108">
    <property type="entry name" value="PROTEIN_KINASE_ST"/>
    <property type="match status" value="1"/>
</dbReference>
<evidence type="ECO:0000256" key="2">
    <source>
        <dbReference type="ARBA" id="ARBA00022840"/>
    </source>
</evidence>
<organism evidence="5 6">
    <name type="scientific">Vitrella brassicaformis (strain CCMP3155)</name>
    <dbReference type="NCBI Taxonomy" id="1169540"/>
    <lineage>
        <taxon>Eukaryota</taxon>
        <taxon>Sar</taxon>
        <taxon>Alveolata</taxon>
        <taxon>Colpodellida</taxon>
        <taxon>Vitrellaceae</taxon>
        <taxon>Vitrella</taxon>
    </lineage>
</organism>
<evidence type="ECO:0000313" key="6">
    <source>
        <dbReference type="Proteomes" id="UP000041254"/>
    </source>
</evidence>
<dbReference type="VEuPathDB" id="CryptoDB:Vbra_22244"/>
<dbReference type="GO" id="GO:0005524">
    <property type="term" value="F:ATP binding"/>
    <property type="evidence" value="ECO:0007669"/>
    <property type="project" value="UniProtKB-UniRule"/>
</dbReference>
<proteinExistence type="predicted"/>
<dbReference type="SMART" id="SM00220">
    <property type="entry name" value="S_TKc"/>
    <property type="match status" value="1"/>
</dbReference>
<dbReference type="STRING" id="1169540.A0A0G4GE50"/>
<keyword evidence="6" id="KW-1185">Reference proteome</keyword>
<dbReference type="InterPro" id="IPR011009">
    <property type="entry name" value="Kinase-like_dom_sf"/>
</dbReference>
<dbReference type="Gene3D" id="3.30.200.20">
    <property type="entry name" value="Phosphorylase Kinase, domain 1"/>
    <property type="match status" value="1"/>
</dbReference>
<gene>
    <name evidence="5" type="ORF">Vbra_22244</name>
</gene>
<evidence type="ECO:0000256" key="1">
    <source>
        <dbReference type="ARBA" id="ARBA00022741"/>
    </source>
</evidence>
<evidence type="ECO:0000313" key="5">
    <source>
        <dbReference type="EMBL" id="CEM27640.1"/>
    </source>
</evidence>
<keyword evidence="2 3" id="KW-0067">ATP-binding</keyword>
<keyword evidence="1 3" id="KW-0547">Nucleotide-binding</keyword>
<dbReference type="PhylomeDB" id="A0A0G4GE50"/>